<proteinExistence type="predicted"/>
<name>A0AAD2HAX0_9AGAR</name>
<reference evidence="2" key="1">
    <citation type="submission" date="2023-11" db="EMBL/GenBank/DDBJ databases">
        <authorList>
            <person name="De Vega J J."/>
            <person name="De Vega J J."/>
        </authorList>
    </citation>
    <scope>NUCLEOTIDE SEQUENCE</scope>
</reference>
<dbReference type="Gene3D" id="1.10.443.20">
    <property type="entry name" value="Centromere DNA-binding protein complex CBF3 subunit, domain 2"/>
    <property type="match status" value="1"/>
</dbReference>
<gene>
    <name evidence="2" type="ORF">MYCIT1_LOCUS16935</name>
</gene>
<feature type="region of interest" description="Disordered" evidence="1">
    <location>
        <begin position="506"/>
        <end position="530"/>
    </location>
</feature>
<accession>A0AAD2HAX0</accession>
<dbReference type="InterPro" id="IPR038279">
    <property type="entry name" value="Ndc10_dom2_sf"/>
</dbReference>
<evidence type="ECO:0000313" key="2">
    <source>
        <dbReference type="EMBL" id="CAK5271696.1"/>
    </source>
</evidence>
<dbReference type="AlphaFoldDB" id="A0AAD2HAX0"/>
<evidence type="ECO:0000256" key="1">
    <source>
        <dbReference type="SAM" id="MobiDB-lite"/>
    </source>
</evidence>
<sequence>MVNPSYTVFIAHRDPTKCPLGAFAMYFHWLYDQKELLHVLDIDWEKSTSWRGIFLLHGPSFPDTAFNQQSLYNLYAKAFDVAGFESRVKAHLPRHLLGYDQAKMNVEASETSKMGWERGQTYADVYSAALPKNAILAQAGFWNDEAYDPVHTCIIVPIQFLALVCPMAEKYLAQVNGKHVCSFAIVHFSDRISSRLLVRMDRLENVIERRTAQFSPSKGFSVASYNQQVAGNASHRASTSPIILHVDTNNSPTGTYKHADGLRAFASPPSVDAPRPTTQVDYVLPPITAFYKSDSLIGFMPPFMGQKAITWSMVFLAIKQPSYCWKAWAPSKTIGQFEDVAEVWRVWTEGEPRTDANGVQTGMRPPLRLVEETFGHCWRTGNQIGSKTERTTARKRWEHFREIPEWIATESERCAVAPAVIIQELEELRERSEGAQRINLSTLTDEVKAKRELRQKASVATIVLVPPSPPMPAVPVCDATIGAVEVIVAPLQPAIALLSADVEGIPQKPTRKRRAKPIAVRRPSKKQKEV</sequence>
<dbReference type="EMBL" id="CAVNYO010000174">
    <property type="protein sequence ID" value="CAK5271696.1"/>
    <property type="molecule type" value="Genomic_DNA"/>
</dbReference>
<dbReference type="GO" id="GO:0003677">
    <property type="term" value="F:DNA binding"/>
    <property type="evidence" value="ECO:0007669"/>
    <property type="project" value="InterPro"/>
</dbReference>
<comment type="caution">
    <text evidence="2">The sequence shown here is derived from an EMBL/GenBank/DDBJ whole genome shotgun (WGS) entry which is preliminary data.</text>
</comment>
<protein>
    <submittedName>
        <fullName evidence="2">Uncharacterized protein</fullName>
    </submittedName>
</protein>
<evidence type="ECO:0000313" key="3">
    <source>
        <dbReference type="Proteomes" id="UP001295794"/>
    </source>
</evidence>
<dbReference type="Proteomes" id="UP001295794">
    <property type="component" value="Unassembled WGS sequence"/>
</dbReference>
<keyword evidence="3" id="KW-1185">Reference proteome</keyword>
<organism evidence="2 3">
    <name type="scientific">Mycena citricolor</name>
    <dbReference type="NCBI Taxonomy" id="2018698"/>
    <lineage>
        <taxon>Eukaryota</taxon>
        <taxon>Fungi</taxon>
        <taxon>Dikarya</taxon>
        <taxon>Basidiomycota</taxon>
        <taxon>Agaricomycotina</taxon>
        <taxon>Agaricomycetes</taxon>
        <taxon>Agaricomycetidae</taxon>
        <taxon>Agaricales</taxon>
        <taxon>Marasmiineae</taxon>
        <taxon>Mycenaceae</taxon>
        <taxon>Mycena</taxon>
    </lineage>
</organism>